<dbReference type="RefSeq" id="WP_200813674.1">
    <property type="nucleotide sequence ID" value="NZ_FUWS01000008.1"/>
</dbReference>
<gene>
    <name evidence="1" type="ORF">SAMN02745673_03175</name>
</gene>
<dbReference type="STRING" id="1122192.SAMN02745673_03175"/>
<evidence type="ECO:0000313" key="1">
    <source>
        <dbReference type="EMBL" id="SKA23096.1"/>
    </source>
</evidence>
<keyword evidence="2" id="KW-1185">Reference proteome</keyword>
<organism evidence="1 2">
    <name type="scientific">Marinactinospora thermotolerans DSM 45154</name>
    <dbReference type="NCBI Taxonomy" id="1122192"/>
    <lineage>
        <taxon>Bacteria</taxon>
        <taxon>Bacillati</taxon>
        <taxon>Actinomycetota</taxon>
        <taxon>Actinomycetes</taxon>
        <taxon>Streptosporangiales</taxon>
        <taxon>Nocardiopsidaceae</taxon>
        <taxon>Marinactinospora</taxon>
    </lineage>
</organism>
<proteinExistence type="predicted"/>
<dbReference type="EMBL" id="FUWS01000008">
    <property type="protein sequence ID" value="SKA23096.1"/>
    <property type="molecule type" value="Genomic_DNA"/>
</dbReference>
<evidence type="ECO:0000313" key="2">
    <source>
        <dbReference type="Proteomes" id="UP000190637"/>
    </source>
</evidence>
<accession>A0A1T4S4R5</accession>
<dbReference type="Proteomes" id="UP000190637">
    <property type="component" value="Unassembled WGS sequence"/>
</dbReference>
<name>A0A1T4S4R5_9ACTN</name>
<evidence type="ECO:0008006" key="3">
    <source>
        <dbReference type="Google" id="ProtNLM"/>
    </source>
</evidence>
<protein>
    <recommendedName>
        <fullName evidence="3">Integrase</fullName>
    </recommendedName>
</protein>
<reference evidence="1 2" key="1">
    <citation type="submission" date="2017-02" db="EMBL/GenBank/DDBJ databases">
        <authorList>
            <person name="Peterson S.W."/>
        </authorList>
    </citation>
    <scope>NUCLEOTIDE SEQUENCE [LARGE SCALE GENOMIC DNA]</scope>
    <source>
        <strain evidence="1 2">DSM 45154</strain>
    </source>
</reference>
<dbReference type="AlphaFoldDB" id="A0A1T4S4R5"/>
<sequence>MQEPHRSSETLVAQWAGHSVAVLKQIYAKCLVGEEEWAKKKIEEALRLGRGDHREG</sequence>